<keyword evidence="8 10" id="KW-1133">Transmembrane helix</keyword>
<evidence type="ECO:0000256" key="3">
    <source>
        <dbReference type="ARBA" id="ARBA00022448"/>
    </source>
</evidence>
<dbReference type="Pfam" id="PF07819">
    <property type="entry name" value="PGAP1"/>
    <property type="match status" value="1"/>
</dbReference>
<dbReference type="InterPro" id="IPR029058">
    <property type="entry name" value="AB_hydrolase_fold"/>
</dbReference>
<dbReference type="EMBL" id="JAACJM010000316">
    <property type="protein sequence ID" value="KAF5332027.1"/>
    <property type="molecule type" value="Genomic_DNA"/>
</dbReference>
<evidence type="ECO:0000313" key="15">
    <source>
        <dbReference type="Proteomes" id="UP000559256"/>
    </source>
</evidence>
<dbReference type="EC" id="3.1.-.-" evidence="10"/>
<comment type="similarity">
    <text evidence="2 10">Belongs to the GPI inositol-deacylase family.</text>
</comment>
<feature type="domain" description="GPI inositol-deacylase PGAP1-like alpha/beta" evidence="12">
    <location>
        <begin position="42"/>
        <end position="258"/>
    </location>
</feature>
<reference evidence="14 15" key="1">
    <citation type="journal article" date="2020" name="ISME J.">
        <title>Uncovering the hidden diversity of litter-decomposition mechanisms in mushroom-forming fungi.</title>
        <authorList>
            <person name="Floudas D."/>
            <person name="Bentzer J."/>
            <person name="Ahren D."/>
            <person name="Johansson T."/>
            <person name="Persson P."/>
            <person name="Tunlid A."/>
        </authorList>
    </citation>
    <scope>NUCLEOTIDE SEQUENCE [LARGE SCALE GENOMIC DNA]</scope>
    <source>
        <strain evidence="14 15">CBS 291.85</strain>
    </source>
</reference>
<comment type="function">
    <text evidence="10">Involved in inositol deacylation of GPI-anchored proteins which plays important roles in the quality control and ER-associated degradation of GPI-anchored proteins.</text>
</comment>
<protein>
    <recommendedName>
        <fullName evidence="10">GPI inositol-deacylase</fullName>
        <ecNumber evidence="10">3.1.-.-</ecNumber>
    </recommendedName>
</protein>
<dbReference type="SUPFAM" id="SSF53474">
    <property type="entry name" value="alpha/beta-Hydrolases"/>
    <property type="match status" value="1"/>
</dbReference>
<evidence type="ECO:0000256" key="2">
    <source>
        <dbReference type="ARBA" id="ARBA00006931"/>
    </source>
</evidence>
<evidence type="ECO:0000313" key="14">
    <source>
        <dbReference type="EMBL" id="KAF5332027.1"/>
    </source>
</evidence>
<dbReference type="GO" id="GO:0005789">
    <property type="term" value="C:endoplasmic reticulum membrane"/>
    <property type="evidence" value="ECO:0007669"/>
    <property type="project" value="UniProtKB-SubCell"/>
</dbReference>
<accession>A0A8H5BYQ4</accession>
<evidence type="ECO:0000256" key="4">
    <source>
        <dbReference type="ARBA" id="ARBA00022692"/>
    </source>
</evidence>
<proteinExistence type="inferred from homology"/>
<name>A0A8H5BYQ4_9AGAR</name>
<feature type="transmembrane region" description="Helical" evidence="10">
    <location>
        <begin position="665"/>
        <end position="689"/>
    </location>
</feature>
<dbReference type="InterPro" id="IPR039529">
    <property type="entry name" value="PGAP1/BST1"/>
</dbReference>
<keyword evidence="3 10" id="KW-0813">Transport</keyword>
<evidence type="ECO:0000256" key="1">
    <source>
        <dbReference type="ARBA" id="ARBA00004477"/>
    </source>
</evidence>
<evidence type="ECO:0000256" key="5">
    <source>
        <dbReference type="ARBA" id="ARBA00022801"/>
    </source>
</evidence>
<dbReference type="GO" id="GO:0006888">
    <property type="term" value="P:endoplasmic reticulum to Golgi vesicle-mediated transport"/>
    <property type="evidence" value="ECO:0007669"/>
    <property type="project" value="TreeGrafter"/>
</dbReference>
<sequence length="883" mass="97363">MSYMSPAYIPQTAFDSSWTALAGRYSLFLYREAGWESNQIHKGVPVLFIPGNAGSFKQVRSIASSAARQYFPRPYDASFEFKSRGAKPLDVFAVEFNEDLSAFHGPTLESQIAYTSRAIDFILSMYTPNTSIIIMGHSMGGVVATSLLPSEKISTVITMSTPHTLPPARFDQRIDKIYAHNREILAHDPTPIVSLCGGATDMMIPSESCILLPTNGRDAPFRRTVFSSALEGAWTGVGHREMVWCHQVRWRVARAALELSAAQSLSERSTILDRWLRDGHNLPPVSSDGTSIHDNYEALPAGMHIVLKQPTGSRSYLLPIPSTKSSTSHRFTLFVSKGSIPPVSPQNPNSLRVSVGICAKSPGSSADVLFECEALHPVTHKLIPNPVPGRVFPVPQEGSDESEGVVLFEVDVPVEASEKWIAVTIETARGEGWVVGGFSGDDVHVNDVRMAGMLFGNSFVGLTNPNALRTVVKFPKLLSNTLVVYRLTPQYTETSCKDALMPPLLMHTSHPSETHYFPLTFYHDHRVLLHTHGQAPYVPSTSNASNGLEFVIYSSGNSVCSSSLSGFHLSIDWLATLGRWPPRYFTTIACWAVAIVSVILFHLFDATENDHTALVPSPQQSLITFCRQSLPKLLFASYVIALIPFPPEYFIGTGGNFTLAALAPFLVLLATSLVCTSWLLLVAIMWPLAKITPIFIGRQREEILSARRSTLVSMCFIFVLVFFFIPWQVAYLCCWIIHLHNSASSGPLVAAEAAQTMPAEPVAIPLLRRDGDENEAHDANSQEMTSPRSTRQSPASHQKSSNVNQSMHLLLLMTWLLPLAAPVLVVWVRTLATAGLTTPFDGDHFFLNIAPFLVLVDFASWTNGPIFKKQRRVPHLMFERDFA</sequence>
<evidence type="ECO:0000259" key="13">
    <source>
        <dbReference type="Pfam" id="PF25140"/>
    </source>
</evidence>
<dbReference type="Proteomes" id="UP000559256">
    <property type="component" value="Unassembled WGS sequence"/>
</dbReference>
<keyword evidence="5 10" id="KW-0378">Hydrolase</keyword>
<dbReference type="OrthoDB" id="348976at2759"/>
<keyword evidence="4 10" id="KW-0812">Transmembrane</keyword>
<comment type="caution">
    <text evidence="14">The sequence shown here is derived from an EMBL/GenBank/DDBJ whole genome shotgun (WGS) entry which is preliminary data.</text>
</comment>
<dbReference type="Gene3D" id="3.40.50.1820">
    <property type="entry name" value="alpha/beta hydrolase"/>
    <property type="match status" value="1"/>
</dbReference>
<feature type="domain" description="GPI inositol-deacylase transmembrane" evidence="13">
    <location>
        <begin position="648"/>
        <end position="860"/>
    </location>
</feature>
<feature type="transmembrane region" description="Helical" evidence="10">
    <location>
        <begin position="809"/>
        <end position="828"/>
    </location>
</feature>
<dbReference type="AlphaFoldDB" id="A0A8H5BYQ4"/>
<evidence type="ECO:0000256" key="8">
    <source>
        <dbReference type="ARBA" id="ARBA00022989"/>
    </source>
</evidence>
<feature type="transmembrane region" description="Helical" evidence="10">
    <location>
        <begin position="584"/>
        <end position="604"/>
    </location>
</feature>
<feature type="compositionally biased region" description="Polar residues" evidence="11">
    <location>
        <begin position="781"/>
        <end position="799"/>
    </location>
</feature>
<keyword evidence="9 10" id="KW-0472">Membrane</keyword>
<dbReference type="GO" id="GO:0006505">
    <property type="term" value="P:GPI anchor metabolic process"/>
    <property type="evidence" value="ECO:0007669"/>
    <property type="project" value="TreeGrafter"/>
</dbReference>
<dbReference type="InterPro" id="IPR056824">
    <property type="entry name" value="PGAP1_TMD"/>
</dbReference>
<feature type="transmembrane region" description="Helical" evidence="10">
    <location>
        <begin position="625"/>
        <end position="645"/>
    </location>
</feature>
<evidence type="ECO:0000256" key="6">
    <source>
        <dbReference type="ARBA" id="ARBA00022824"/>
    </source>
</evidence>
<comment type="caution">
    <text evidence="10">Lacks conserved residue(s) required for the propagation of feature annotation.</text>
</comment>
<feature type="region of interest" description="Disordered" evidence="11">
    <location>
        <begin position="775"/>
        <end position="799"/>
    </location>
</feature>
<dbReference type="GO" id="GO:0050185">
    <property type="term" value="F:phosphatidylinositol deacylase activity"/>
    <property type="evidence" value="ECO:0007669"/>
    <property type="project" value="TreeGrafter"/>
</dbReference>
<evidence type="ECO:0000256" key="9">
    <source>
        <dbReference type="ARBA" id="ARBA00023136"/>
    </source>
</evidence>
<keyword evidence="6 10" id="KW-0256">Endoplasmic reticulum</keyword>
<organism evidence="14 15">
    <name type="scientific">Tetrapyrgos nigripes</name>
    <dbReference type="NCBI Taxonomy" id="182062"/>
    <lineage>
        <taxon>Eukaryota</taxon>
        <taxon>Fungi</taxon>
        <taxon>Dikarya</taxon>
        <taxon>Basidiomycota</taxon>
        <taxon>Agaricomycotina</taxon>
        <taxon>Agaricomycetes</taxon>
        <taxon>Agaricomycetidae</taxon>
        <taxon>Agaricales</taxon>
        <taxon>Marasmiineae</taxon>
        <taxon>Marasmiaceae</taxon>
        <taxon>Tetrapyrgos</taxon>
    </lineage>
</organism>
<dbReference type="InterPro" id="IPR012908">
    <property type="entry name" value="PGAP1-ab_dom-like"/>
</dbReference>
<dbReference type="Pfam" id="PF25140">
    <property type="entry name" value="PGAP1_TMD"/>
    <property type="match status" value="1"/>
</dbReference>
<dbReference type="PANTHER" id="PTHR15495">
    <property type="entry name" value="NEGATIVE REGULATOR OF VESICLE FORMATION-RELATED"/>
    <property type="match status" value="1"/>
</dbReference>
<gene>
    <name evidence="14" type="ORF">D9758_014587</name>
</gene>
<dbReference type="GO" id="GO:0015031">
    <property type="term" value="P:protein transport"/>
    <property type="evidence" value="ECO:0007669"/>
    <property type="project" value="UniProtKB-KW"/>
</dbReference>
<comment type="subcellular location">
    <subcellularLocation>
        <location evidence="1">Endoplasmic reticulum membrane</location>
        <topology evidence="1">Multi-pass membrane protein</topology>
    </subcellularLocation>
</comment>
<evidence type="ECO:0000256" key="11">
    <source>
        <dbReference type="SAM" id="MobiDB-lite"/>
    </source>
</evidence>
<evidence type="ECO:0000256" key="7">
    <source>
        <dbReference type="ARBA" id="ARBA00022927"/>
    </source>
</evidence>
<evidence type="ECO:0000256" key="10">
    <source>
        <dbReference type="RuleBase" id="RU365011"/>
    </source>
</evidence>
<evidence type="ECO:0000259" key="12">
    <source>
        <dbReference type="Pfam" id="PF07819"/>
    </source>
</evidence>
<keyword evidence="15" id="KW-1185">Reference proteome</keyword>
<dbReference type="PANTHER" id="PTHR15495:SF7">
    <property type="entry name" value="GPI INOSITOL-DEACYLASE"/>
    <property type="match status" value="1"/>
</dbReference>
<keyword evidence="7 10" id="KW-0653">Protein transport</keyword>
<feature type="transmembrane region" description="Helical" evidence="10">
    <location>
        <begin position="710"/>
        <end position="738"/>
    </location>
</feature>